<keyword evidence="1" id="KW-1133">Transmembrane helix</keyword>
<proteinExistence type="predicted"/>
<organism evidence="2 3">
    <name type="scientific">Christiangramia salexigens</name>
    <dbReference type="NCBI Taxonomy" id="1913577"/>
    <lineage>
        <taxon>Bacteria</taxon>
        <taxon>Pseudomonadati</taxon>
        <taxon>Bacteroidota</taxon>
        <taxon>Flavobacteriia</taxon>
        <taxon>Flavobacteriales</taxon>
        <taxon>Flavobacteriaceae</taxon>
        <taxon>Christiangramia</taxon>
    </lineage>
</organism>
<dbReference type="AlphaFoldDB" id="A0A1L3J751"/>
<dbReference type="KEGG" id="grl:LPB144_11325"/>
<gene>
    <name evidence="2" type="ORF">LPB144_11325</name>
</gene>
<evidence type="ECO:0008006" key="4">
    <source>
        <dbReference type="Google" id="ProtNLM"/>
    </source>
</evidence>
<keyword evidence="1" id="KW-0812">Transmembrane</keyword>
<keyword evidence="3" id="KW-1185">Reference proteome</keyword>
<feature type="transmembrane region" description="Helical" evidence="1">
    <location>
        <begin position="7"/>
        <end position="22"/>
    </location>
</feature>
<dbReference type="Proteomes" id="UP000182510">
    <property type="component" value="Chromosome"/>
</dbReference>
<dbReference type="OrthoDB" id="1145018at2"/>
<sequence length="79" mass="9082">MKIFMKILAIAILIAIGVGFYFRLNDDIITGDRIIGISVLASAFILMPIFLYVRWKGKRLQDYTLSDENLKKMKDRGID</sequence>
<reference evidence="2 3" key="1">
    <citation type="submission" date="2016-11" db="EMBL/GenBank/DDBJ databases">
        <title>Gramella sp. LPB0144 isolated from marine environment.</title>
        <authorList>
            <person name="Kim E."/>
            <person name="Yi H."/>
        </authorList>
    </citation>
    <scope>NUCLEOTIDE SEQUENCE [LARGE SCALE GENOMIC DNA]</scope>
    <source>
        <strain evidence="2 3">LPB0144</strain>
    </source>
</reference>
<keyword evidence="1" id="KW-0472">Membrane</keyword>
<feature type="transmembrane region" description="Helical" evidence="1">
    <location>
        <begin position="34"/>
        <end position="53"/>
    </location>
</feature>
<protein>
    <recommendedName>
        <fullName evidence="4">Isoleucyl-tRNA synthetase</fullName>
    </recommendedName>
</protein>
<evidence type="ECO:0000313" key="2">
    <source>
        <dbReference type="EMBL" id="APG60965.1"/>
    </source>
</evidence>
<evidence type="ECO:0000313" key="3">
    <source>
        <dbReference type="Proteomes" id="UP000182510"/>
    </source>
</evidence>
<name>A0A1L3J751_9FLAO</name>
<accession>A0A1L3J751</accession>
<dbReference type="EMBL" id="CP018153">
    <property type="protein sequence ID" value="APG60965.1"/>
    <property type="molecule type" value="Genomic_DNA"/>
</dbReference>
<dbReference type="STRING" id="1913577.LPB144_11325"/>
<evidence type="ECO:0000256" key="1">
    <source>
        <dbReference type="SAM" id="Phobius"/>
    </source>
</evidence>